<proteinExistence type="predicted"/>
<accession>A0A6A6PEA2</accession>
<sequence>MRLPTRAIVILPTLTRWRSRTLPFQSSQLPNSNLPRLKLLILTLMGLRPPTLFKNPGLPTSTITRPLKSLLLRQPILLKSLRPPSPYPEIAGALVLKRLVTLEYWRV</sequence>
<dbReference type="EMBL" id="MU001670">
    <property type="protein sequence ID" value="KAF2462152.1"/>
    <property type="molecule type" value="Genomic_DNA"/>
</dbReference>
<evidence type="ECO:0000313" key="2">
    <source>
        <dbReference type="Proteomes" id="UP000799766"/>
    </source>
</evidence>
<evidence type="ECO:0000313" key="1">
    <source>
        <dbReference type="EMBL" id="KAF2462152.1"/>
    </source>
</evidence>
<keyword evidence="2" id="KW-1185">Reference proteome</keyword>
<organism evidence="1 2">
    <name type="scientific">Lineolata rhizophorae</name>
    <dbReference type="NCBI Taxonomy" id="578093"/>
    <lineage>
        <taxon>Eukaryota</taxon>
        <taxon>Fungi</taxon>
        <taxon>Dikarya</taxon>
        <taxon>Ascomycota</taxon>
        <taxon>Pezizomycotina</taxon>
        <taxon>Dothideomycetes</taxon>
        <taxon>Dothideomycetes incertae sedis</taxon>
        <taxon>Lineolatales</taxon>
        <taxon>Lineolataceae</taxon>
        <taxon>Lineolata</taxon>
    </lineage>
</organism>
<reference evidence="1" key="1">
    <citation type="journal article" date="2020" name="Stud. Mycol.">
        <title>101 Dothideomycetes genomes: a test case for predicting lifestyles and emergence of pathogens.</title>
        <authorList>
            <person name="Haridas S."/>
            <person name="Albert R."/>
            <person name="Binder M."/>
            <person name="Bloem J."/>
            <person name="Labutti K."/>
            <person name="Salamov A."/>
            <person name="Andreopoulos B."/>
            <person name="Baker S."/>
            <person name="Barry K."/>
            <person name="Bills G."/>
            <person name="Bluhm B."/>
            <person name="Cannon C."/>
            <person name="Castanera R."/>
            <person name="Culley D."/>
            <person name="Daum C."/>
            <person name="Ezra D."/>
            <person name="Gonzalez J."/>
            <person name="Henrissat B."/>
            <person name="Kuo A."/>
            <person name="Liang C."/>
            <person name="Lipzen A."/>
            <person name="Lutzoni F."/>
            <person name="Magnuson J."/>
            <person name="Mondo S."/>
            <person name="Nolan M."/>
            <person name="Ohm R."/>
            <person name="Pangilinan J."/>
            <person name="Park H.-J."/>
            <person name="Ramirez L."/>
            <person name="Alfaro M."/>
            <person name="Sun H."/>
            <person name="Tritt A."/>
            <person name="Yoshinaga Y."/>
            <person name="Zwiers L.-H."/>
            <person name="Turgeon B."/>
            <person name="Goodwin S."/>
            <person name="Spatafora J."/>
            <person name="Crous P."/>
            <person name="Grigoriev I."/>
        </authorList>
    </citation>
    <scope>NUCLEOTIDE SEQUENCE</scope>
    <source>
        <strain evidence="1">ATCC 16933</strain>
    </source>
</reference>
<gene>
    <name evidence="1" type="ORF">BDY21DRAFT_330583</name>
</gene>
<name>A0A6A6PEA2_9PEZI</name>
<dbReference type="Proteomes" id="UP000799766">
    <property type="component" value="Unassembled WGS sequence"/>
</dbReference>
<dbReference type="AlphaFoldDB" id="A0A6A6PEA2"/>
<protein>
    <submittedName>
        <fullName evidence="1">Uncharacterized protein</fullName>
    </submittedName>
</protein>